<keyword evidence="3" id="KW-1185">Reference proteome</keyword>
<evidence type="ECO:0000313" key="3">
    <source>
        <dbReference type="Proteomes" id="UP001176941"/>
    </source>
</evidence>
<feature type="compositionally biased region" description="Basic and acidic residues" evidence="1">
    <location>
        <begin position="96"/>
        <end position="107"/>
    </location>
</feature>
<name>A0ABN8XUY4_RANTA</name>
<sequence length="117" mass="13572">MLPVAVLISEKGSPGLSQIPECMIVIQCVPWAFKAQVDRICLFSENELHFLFIIFYFSENELYKISFNLLAFIFQTQSNRIFSLLKEVRKRPEFYRRKEGKNGHKTSEGSCSQQLSS</sequence>
<feature type="region of interest" description="Disordered" evidence="1">
    <location>
        <begin position="96"/>
        <end position="117"/>
    </location>
</feature>
<evidence type="ECO:0000256" key="1">
    <source>
        <dbReference type="SAM" id="MobiDB-lite"/>
    </source>
</evidence>
<organism evidence="2 3">
    <name type="scientific">Rangifer tarandus platyrhynchus</name>
    <name type="common">Svalbard reindeer</name>
    <dbReference type="NCBI Taxonomy" id="3082113"/>
    <lineage>
        <taxon>Eukaryota</taxon>
        <taxon>Metazoa</taxon>
        <taxon>Chordata</taxon>
        <taxon>Craniata</taxon>
        <taxon>Vertebrata</taxon>
        <taxon>Euteleostomi</taxon>
        <taxon>Mammalia</taxon>
        <taxon>Eutheria</taxon>
        <taxon>Laurasiatheria</taxon>
        <taxon>Artiodactyla</taxon>
        <taxon>Ruminantia</taxon>
        <taxon>Pecora</taxon>
        <taxon>Cervidae</taxon>
        <taxon>Odocoileinae</taxon>
        <taxon>Rangifer</taxon>
    </lineage>
</organism>
<gene>
    <name evidence="2" type="ORF">MRATA1EN1_LOCUS1883</name>
</gene>
<proteinExistence type="predicted"/>
<dbReference type="EMBL" id="OX459946">
    <property type="protein sequence ID" value="CAI9152921.1"/>
    <property type="molecule type" value="Genomic_DNA"/>
</dbReference>
<feature type="compositionally biased region" description="Polar residues" evidence="1">
    <location>
        <begin position="108"/>
        <end position="117"/>
    </location>
</feature>
<protein>
    <submittedName>
        <fullName evidence="2">Uncharacterized protein</fullName>
    </submittedName>
</protein>
<accession>A0ABN8XUY4</accession>
<reference evidence="2" key="1">
    <citation type="submission" date="2023-04" db="EMBL/GenBank/DDBJ databases">
        <authorList>
            <consortium name="ELIXIR-Norway"/>
        </authorList>
    </citation>
    <scope>NUCLEOTIDE SEQUENCE [LARGE SCALE GENOMIC DNA]</scope>
</reference>
<evidence type="ECO:0000313" key="2">
    <source>
        <dbReference type="EMBL" id="CAI9152921.1"/>
    </source>
</evidence>
<dbReference type="Proteomes" id="UP001176941">
    <property type="component" value="Chromosome 10"/>
</dbReference>